<gene>
    <name evidence="2" type="ORF">RIL96_12905</name>
</gene>
<evidence type="ECO:0000313" key="2">
    <source>
        <dbReference type="EMBL" id="MDR8020455.1"/>
    </source>
</evidence>
<keyword evidence="3" id="KW-1185">Reference proteome</keyword>
<sequence length="359" mass="38857">MDSVNDVLRINEWTTVRVPGGGRISMGDGLNAISIEDSPTNRYLVELLCEGRTVEDISVRVTELEPSLDSSDVKEALEALVAAGVVQQGNAPTALADHRYDRQLLYWRALGASAEDAHLRLQRLQSARVLVLGCGGMGAMTALNLITCGVSNMHVVDSDEVEASNLNRSFLFTEADVGLKKSEVAAGKLRQFRKDVQVEATTTSVQSQSDIEMLLEQTRPDYMVMAADKPYLRINRWANGAALKHDVPYSAAGVAENYASVGPLVSPGRPGCFECQGFDTYDISDAPPAIQAHNARRTAPSFGPLISATAAIHADQIVEYLSSVDGDPAIADTQVRLNFSTMQTETIDRSPKPECTLCR</sequence>
<keyword evidence="2" id="KW-0808">Transferase</keyword>
<reference evidence="2 3" key="1">
    <citation type="submission" date="2023-09" db="EMBL/GenBank/DDBJ databases">
        <title>Description of three actinobacteria isolated from air of manufacturing shop in a pharmaceutical factory.</title>
        <authorList>
            <person name="Zhang D.-F."/>
        </authorList>
    </citation>
    <scope>NUCLEOTIDE SEQUENCE [LARGE SCALE GENOMIC DNA]</scope>
    <source>
        <strain evidence="2 3">LY-0111</strain>
    </source>
</reference>
<dbReference type="EMBL" id="JAVKGR010000031">
    <property type="protein sequence ID" value="MDR8020455.1"/>
    <property type="molecule type" value="Genomic_DNA"/>
</dbReference>
<dbReference type="PANTHER" id="PTHR10953">
    <property type="entry name" value="UBIQUITIN-ACTIVATING ENZYME E1"/>
    <property type="match status" value="1"/>
</dbReference>
<dbReference type="Proteomes" id="UP001251870">
    <property type="component" value="Unassembled WGS sequence"/>
</dbReference>
<name>A0ABU2DVY1_9MICC</name>
<keyword evidence="2" id="KW-0548">Nucleotidyltransferase</keyword>
<accession>A0ABU2DVY1</accession>
<dbReference type="InterPro" id="IPR045886">
    <property type="entry name" value="ThiF/MoeB/HesA"/>
</dbReference>
<evidence type="ECO:0000313" key="3">
    <source>
        <dbReference type="Proteomes" id="UP001251870"/>
    </source>
</evidence>
<dbReference type="Pfam" id="PF00899">
    <property type="entry name" value="ThiF"/>
    <property type="match status" value="1"/>
</dbReference>
<dbReference type="RefSeq" id="WP_310549432.1">
    <property type="nucleotide sequence ID" value="NZ_JAVKGR010000031.1"/>
</dbReference>
<dbReference type="PANTHER" id="PTHR10953:SF102">
    <property type="entry name" value="ADENYLYLTRANSFERASE AND SULFURTRANSFERASE MOCS3"/>
    <property type="match status" value="1"/>
</dbReference>
<organism evidence="2 3">
    <name type="scientific">Nesterenkonia aerolata</name>
    <dbReference type="NCBI Taxonomy" id="3074079"/>
    <lineage>
        <taxon>Bacteria</taxon>
        <taxon>Bacillati</taxon>
        <taxon>Actinomycetota</taxon>
        <taxon>Actinomycetes</taxon>
        <taxon>Micrococcales</taxon>
        <taxon>Micrococcaceae</taxon>
        <taxon>Nesterenkonia</taxon>
    </lineage>
</organism>
<protein>
    <submittedName>
        <fullName evidence="2">ThiF family adenylyltransferase</fullName>
    </submittedName>
</protein>
<dbReference type="Gene3D" id="3.40.50.720">
    <property type="entry name" value="NAD(P)-binding Rossmann-like Domain"/>
    <property type="match status" value="1"/>
</dbReference>
<feature type="domain" description="THIF-type NAD/FAD binding fold" evidence="1">
    <location>
        <begin position="100"/>
        <end position="356"/>
    </location>
</feature>
<dbReference type="InterPro" id="IPR035985">
    <property type="entry name" value="Ubiquitin-activating_enz"/>
</dbReference>
<dbReference type="GO" id="GO:0016779">
    <property type="term" value="F:nucleotidyltransferase activity"/>
    <property type="evidence" value="ECO:0007669"/>
    <property type="project" value="UniProtKB-KW"/>
</dbReference>
<comment type="caution">
    <text evidence="2">The sequence shown here is derived from an EMBL/GenBank/DDBJ whole genome shotgun (WGS) entry which is preliminary data.</text>
</comment>
<evidence type="ECO:0000259" key="1">
    <source>
        <dbReference type="Pfam" id="PF00899"/>
    </source>
</evidence>
<dbReference type="InterPro" id="IPR000594">
    <property type="entry name" value="ThiF_NAD_FAD-bd"/>
</dbReference>
<proteinExistence type="predicted"/>
<dbReference type="SUPFAM" id="SSF69572">
    <property type="entry name" value="Activating enzymes of the ubiquitin-like proteins"/>
    <property type="match status" value="1"/>
</dbReference>